<dbReference type="InterPro" id="IPR004803">
    <property type="entry name" value="TGT"/>
</dbReference>
<feature type="active site" description="Nucleophile" evidence="5">
    <location>
        <position position="367"/>
    </location>
</feature>
<evidence type="ECO:0000313" key="8">
    <source>
        <dbReference type="EMBL" id="NKX56440.1"/>
    </source>
</evidence>
<proteinExistence type="inferred from homology"/>
<keyword evidence="9" id="KW-1185">Reference proteome</keyword>
<dbReference type="EC" id="2.4.2.29" evidence="5"/>
<evidence type="ECO:0000313" key="9">
    <source>
        <dbReference type="Proteomes" id="UP000544090"/>
    </source>
</evidence>
<feature type="domain" description="tRNA-guanine(15) transglycosylase-like" evidence="7">
    <location>
        <begin position="86"/>
        <end position="468"/>
    </location>
</feature>
<dbReference type="GO" id="GO:0008479">
    <property type="term" value="F:tRNA-guanosine(34) queuine transglycosylase activity"/>
    <property type="evidence" value="ECO:0007669"/>
    <property type="project" value="UniProtKB-UniRule"/>
</dbReference>
<dbReference type="InterPro" id="IPR036511">
    <property type="entry name" value="TGT-like_sf"/>
</dbReference>
<sequence>MTWAPRPWPSCARAGTAGGPSTSRPPSRWPWATPPVRWPEPGRRTVRQDGRVRQNGCVPQSDFSFAIGHRLSETAGPDQSGGGFLGRTGTMSTPHGQIHTPAFIAVGTKATVKAVLPEAMRDLGAQALLANAYHLYLQPGPDVLDEAGGLGRFMNWSGPTFTDSGGFQVMSLGSGFKKVINMEAVDQSGPDDQVAAGKERLAHVDDDGVWFKSHLNGDRHRFTPEISMQVQHKIGADIMFAFDELTTLQNSRRYQEESLERTRLWAERCVAEHERLTLERSHRPYQALFGVIQGAQYEDLRRKASRDLGNMNFDGFGLGGALEKENLGTIVRWCSEELPEDKPRHLLGISEPDDIFTAIENGADTFDCVSPTRVARNSAFYTPEGRKNLSNARFKRDFSPLVDGCDCYACAHYTRAYIHHLHKAGEMVSHTLISIHNERFIVKLVDDARLAIADGSFFEFKDEVLGRYYGRTPPASA</sequence>
<dbReference type="NCBIfam" id="TIGR00430">
    <property type="entry name" value="Q_tRNA_tgt"/>
    <property type="match status" value="1"/>
</dbReference>
<dbReference type="InterPro" id="IPR002616">
    <property type="entry name" value="tRNA_ribo_trans-like"/>
</dbReference>
<reference evidence="8 9" key="1">
    <citation type="submission" date="2020-04" db="EMBL/GenBank/DDBJ databases">
        <title>Arthrobacter sp. nov.</title>
        <authorList>
            <person name="Liu S."/>
        </authorList>
    </citation>
    <scope>NUCLEOTIDE SEQUENCE [LARGE SCALE GENOMIC DNA]</scope>
    <source>
        <strain evidence="8 9">E918</strain>
    </source>
</reference>
<accession>A0A7X6K782</accession>
<keyword evidence="1 5" id="KW-0328">Glycosyltransferase</keyword>
<dbReference type="EMBL" id="JAAZSQ010000024">
    <property type="protein sequence ID" value="NKX56440.1"/>
    <property type="molecule type" value="Genomic_DNA"/>
</dbReference>
<evidence type="ECO:0000259" key="7">
    <source>
        <dbReference type="Pfam" id="PF01702"/>
    </source>
</evidence>
<keyword evidence="4 5" id="KW-0671">Queuosine biosynthesis</keyword>
<dbReference type="GO" id="GO:0005829">
    <property type="term" value="C:cytosol"/>
    <property type="evidence" value="ECO:0007669"/>
    <property type="project" value="TreeGrafter"/>
</dbReference>
<dbReference type="UniPathway" id="UPA00392"/>
<comment type="catalytic activity">
    <reaction evidence="5">
        <text>7-aminomethyl-7-carbaguanine + guanosine(34) in tRNA = 7-aminomethyl-7-carbaguanosine(34) in tRNA + guanine</text>
        <dbReference type="Rhea" id="RHEA:24104"/>
        <dbReference type="Rhea" id="RHEA-COMP:10341"/>
        <dbReference type="Rhea" id="RHEA-COMP:10342"/>
        <dbReference type="ChEBI" id="CHEBI:16235"/>
        <dbReference type="ChEBI" id="CHEBI:58703"/>
        <dbReference type="ChEBI" id="CHEBI:74269"/>
        <dbReference type="ChEBI" id="CHEBI:82833"/>
        <dbReference type="EC" id="2.4.2.29"/>
    </reaction>
</comment>
<name>A0A7X6K782_9MICC</name>
<dbReference type="Proteomes" id="UP000544090">
    <property type="component" value="Unassembled WGS sequence"/>
</dbReference>
<evidence type="ECO:0000256" key="1">
    <source>
        <dbReference type="ARBA" id="ARBA00022676"/>
    </source>
</evidence>
<dbReference type="Pfam" id="PF01702">
    <property type="entry name" value="TGT"/>
    <property type="match status" value="1"/>
</dbReference>
<feature type="active site" description="Proton acceptor" evidence="5">
    <location>
        <position position="163"/>
    </location>
</feature>
<dbReference type="Gene3D" id="3.20.20.105">
    <property type="entry name" value="Queuine tRNA-ribosyltransferase-like"/>
    <property type="match status" value="1"/>
</dbReference>
<dbReference type="PANTHER" id="PTHR46499">
    <property type="entry name" value="QUEUINE TRNA-RIBOSYLTRANSFERASE"/>
    <property type="match status" value="1"/>
</dbReference>
<comment type="subunit">
    <text evidence="5">Homodimer. Within each dimer, one monomer is responsible for RNA recognition and catalysis, while the other monomer binds to the replacement base PreQ1.</text>
</comment>
<comment type="caution">
    <text evidence="5">Lacks conserved residue(s) required for the propagation of feature annotation.</text>
</comment>
<dbReference type="AlphaFoldDB" id="A0A7X6K782"/>
<evidence type="ECO:0000256" key="4">
    <source>
        <dbReference type="ARBA" id="ARBA00022785"/>
    </source>
</evidence>
<dbReference type="GO" id="GO:0046872">
    <property type="term" value="F:metal ion binding"/>
    <property type="evidence" value="ECO:0007669"/>
    <property type="project" value="UniProtKB-KW"/>
</dbReference>
<feature type="compositionally biased region" description="Basic and acidic residues" evidence="6">
    <location>
        <begin position="40"/>
        <end position="49"/>
    </location>
</feature>
<feature type="binding site" evidence="5">
    <location>
        <position position="405"/>
    </location>
    <ligand>
        <name>Zn(2+)</name>
        <dbReference type="ChEBI" id="CHEBI:29105"/>
    </ligand>
</feature>
<dbReference type="InterPro" id="IPR050076">
    <property type="entry name" value="ArchSynthase1/Queuine_TRR"/>
</dbReference>
<feature type="binding site" evidence="5">
    <location>
        <position position="320"/>
    </location>
    <ligand>
        <name>substrate</name>
    </ligand>
</feature>
<keyword evidence="2 5" id="KW-0808">Transferase</keyword>
<dbReference type="NCBIfam" id="TIGR00449">
    <property type="entry name" value="tgt_general"/>
    <property type="match status" value="1"/>
</dbReference>
<protein>
    <recommendedName>
        <fullName evidence="5">Queuine tRNA-ribosyltransferase</fullName>
        <ecNumber evidence="5">2.4.2.29</ecNumber>
    </recommendedName>
    <alternativeName>
        <fullName evidence="5">Guanine insertion enzyme</fullName>
    </alternativeName>
    <alternativeName>
        <fullName evidence="5">tRNA-guanine transglycosylase</fullName>
    </alternativeName>
</protein>
<dbReference type="SUPFAM" id="SSF51713">
    <property type="entry name" value="tRNA-guanine transglycosylase"/>
    <property type="match status" value="1"/>
</dbReference>
<feature type="binding site" evidence="5">
    <location>
        <position position="410"/>
    </location>
    <ligand>
        <name>Zn(2+)</name>
        <dbReference type="ChEBI" id="CHEBI:29105"/>
    </ligand>
</feature>
<comment type="similarity">
    <text evidence="5">Belongs to the queuine tRNA-ribosyltransferase family.</text>
</comment>
<keyword evidence="5" id="KW-0479">Metal-binding</keyword>
<evidence type="ECO:0000256" key="3">
    <source>
        <dbReference type="ARBA" id="ARBA00022694"/>
    </source>
</evidence>
<comment type="cofactor">
    <cofactor evidence="5">
        <name>Zn(2+)</name>
        <dbReference type="ChEBI" id="CHEBI:29105"/>
    </cofactor>
    <text evidence="5">Binds 1 zinc ion per subunit.</text>
</comment>
<evidence type="ECO:0000256" key="2">
    <source>
        <dbReference type="ARBA" id="ARBA00022679"/>
    </source>
</evidence>
<feature type="region of interest" description="Disordered" evidence="6">
    <location>
        <begin position="1"/>
        <end position="49"/>
    </location>
</feature>
<feature type="binding site" evidence="5">
    <location>
        <begin position="163"/>
        <end position="167"/>
    </location>
    <ligand>
        <name>substrate</name>
    </ligand>
</feature>
<dbReference type="GO" id="GO:0008616">
    <property type="term" value="P:tRNA queuosine(34) biosynthetic process"/>
    <property type="evidence" value="ECO:0007669"/>
    <property type="project" value="UniProtKB-UniRule"/>
</dbReference>
<gene>
    <name evidence="5 8" type="primary">tgt</name>
    <name evidence="8" type="ORF">HGG74_18300</name>
</gene>
<keyword evidence="3 5" id="KW-0819">tRNA processing</keyword>
<keyword evidence="5" id="KW-0862">Zinc</keyword>
<feature type="compositionally biased region" description="Low complexity" evidence="6">
    <location>
        <begin position="19"/>
        <end position="31"/>
    </location>
</feature>
<comment type="pathway">
    <text evidence="5">tRNA modification; tRNA-queuosine biosynthesis.</text>
</comment>
<comment type="function">
    <text evidence="5">Catalyzes the base-exchange of a guanine (G) residue with the queuine precursor 7-aminomethyl-7-deazaguanine (PreQ1) at position 34 (anticodon wobble position) in tRNAs with GU(N) anticodons (tRNA-Asp, -Asn, -His and -Tyr). Catalysis occurs through a double-displacement mechanism. The nucleophile active site attacks the C1' of nucleotide 34 to detach the guanine base from the RNA, forming a covalent enzyme-RNA intermediate. The proton acceptor active site deprotonates the incoming PreQ1, allowing a nucleophilic attack on the C1' of the ribose to form the product. After dissociation, two additional enzymatic reactions on the tRNA convert PreQ1 to queuine (Q), resulting in the hypermodified nucleoside queuosine (7-(((4,5-cis-dihydroxy-2-cyclopenten-1-yl)amino)methyl)-7-deazaguanosine).</text>
</comment>
<dbReference type="HAMAP" id="MF_00168">
    <property type="entry name" value="Q_tRNA_Tgt"/>
    <property type="match status" value="1"/>
</dbReference>
<feature type="region of interest" description="RNA binding; important for wobble base 34 recognition" evidence="5">
    <location>
        <begin position="372"/>
        <end position="376"/>
    </location>
</feature>
<feature type="binding site" evidence="5">
    <location>
        <position position="293"/>
    </location>
    <ligand>
        <name>substrate</name>
    </ligand>
</feature>
<organism evidence="8 9">
    <name type="scientific">Arthrobacter mobilis</name>
    <dbReference type="NCBI Taxonomy" id="2724944"/>
    <lineage>
        <taxon>Bacteria</taxon>
        <taxon>Bacillati</taxon>
        <taxon>Actinomycetota</taxon>
        <taxon>Actinomycetes</taxon>
        <taxon>Micrococcales</taxon>
        <taxon>Micrococcaceae</taxon>
        <taxon>Arthrobacter</taxon>
    </lineage>
</organism>
<evidence type="ECO:0000256" key="5">
    <source>
        <dbReference type="HAMAP-Rule" id="MF_00168"/>
    </source>
</evidence>
<dbReference type="PANTHER" id="PTHR46499:SF1">
    <property type="entry name" value="QUEUINE TRNA-RIBOSYLTRANSFERASE"/>
    <property type="match status" value="1"/>
</dbReference>
<comment type="caution">
    <text evidence="8">The sequence shown here is derived from an EMBL/GenBank/DDBJ whole genome shotgun (WGS) entry which is preliminary data.</text>
</comment>
<evidence type="ECO:0000256" key="6">
    <source>
        <dbReference type="SAM" id="MobiDB-lite"/>
    </source>
</evidence>
<feature type="binding site" evidence="5">
    <location>
        <position position="407"/>
    </location>
    <ligand>
        <name>Zn(2+)</name>
        <dbReference type="ChEBI" id="CHEBI:29105"/>
    </ligand>
</feature>
<feature type="binding site" evidence="5">
    <location>
        <position position="436"/>
    </location>
    <ligand>
        <name>Zn(2+)</name>
        <dbReference type="ChEBI" id="CHEBI:29105"/>
    </ligand>
</feature>
<feature type="binding site" evidence="5">
    <location>
        <position position="243"/>
    </location>
    <ligand>
        <name>substrate</name>
    </ligand>
</feature>